<evidence type="ECO:0000313" key="3">
    <source>
        <dbReference type="Proteomes" id="UP000235116"/>
    </source>
</evidence>
<organism evidence="2 3">
    <name type="scientific">Ketobacter alkanivorans</name>
    <dbReference type="NCBI Taxonomy" id="1917421"/>
    <lineage>
        <taxon>Bacteria</taxon>
        <taxon>Pseudomonadati</taxon>
        <taxon>Pseudomonadota</taxon>
        <taxon>Gammaproteobacteria</taxon>
        <taxon>Pseudomonadales</taxon>
        <taxon>Ketobacteraceae</taxon>
        <taxon>Ketobacter</taxon>
    </lineage>
</organism>
<evidence type="ECO:0000313" key="2">
    <source>
        <dbReference type="EMBL" id="AUM12617.1"/>
    </source>
</evidence>
<dbReference type="SUPFAM" id="SSF56935">
    <property type="entry name" value="Porins"/>
    <property type="match status" value="1"/>
</dbReference>
<dbReference type="InterPro" id="IPR023614">
    <property type="entry name" value="Porin_dom_sf"/>
</dbReference>
<accession>A0A2K9LK54</accession>
<evidence type="ECO:0008006" key="4">
    <source>
        <dbReference type="Google" id="ProtNLM"/>
    </source>
</evidence>
<gene>
    <name evidence="2" type="ORF">Kalk_09400</name>
</gene>
<name>A0A2K9LK54_9GAMM</name>
<dbReference type="AlphaFoldDB" id="A0A2K9LK54"/>
<keyword evidence="3" id="KW-1185">Reference proteome</keyword>
<feature type="chain" id="PRO_5014662415" description="Porin domain-containing protein" evidence="1">
    <location>
        <begin position="21"/>
        <end position="415"/>
    </location>
</feature>
<dbReference type="Gene3D" id="2.40.160.10">
    <property type="entry name" value="Porin"/>
    <property type="match status" value="1"/>
</dbReference>
<proteinExistence type="predicted"/>
<evidence type="ECO:0000256" key="1">
    <source>
        <dbReference type="SAM" id="SignalP"/>
    </source>
</evidence>
<feature type="signal peptide" evidence="1">
    <location>
        <begin position="1"/>
        <end position="20"/>
    </location>
</feature>
<protein>
    <recommendedName>
        <fullName evidence="4">Porin domain-containing protein</fullName>
    </recommendedName>
</protein>
<dbReference type="KEGG" id="kak:Kalk_09400"/>
<keyword evidence="1" id="KW-0732">Signal</keyword>
<reference evidence="3" key="1">
    <citation type="submission" date="2017-08" db="EMBL/GenBank/DDBJ databases">
        <title>Direct submision.</title>
        <authorList>
            <person name="Kim S.-J."/>
            <person name="Rhee S.-K."/>
        </authorList>
    </citation>
    <scope>NUCLEOTIDE SEQUENCE [LARGE SCALE GENOMIC DNA]</scope>
    <source>
        <strain evidence="3">GI5</strain>
    </source>
</reference>
<sequence>MFRFRCLAFFSLLWPILTTAAMSSEDWQVSGFTSLGLGRMQEPGLEFLGYDNEKWRAKGDSVLGLQLNADMAERLSMTLQVVSRGYNQDDTNSFEPELDWLFLSYHLNSAWRIRIGRMRTPHYLYSETVDVGYSYVWARPPIDVYSTILSTFSYFDGADIRYLTHSNNVDIDLQLFSGYMKRSRDNLEIKVEPMIGGNISLQWEQWKLRYGLIYDRTDIRLQPTANFESNLEAVIAFDSSYQSVKDALNADDAWYRYQTLGLHWDGEPVAIISEVFDIKNTDDGFQNDAHGWYLSAHMPLGKFTPYLVRGAFTNEYNLDAFATVNNSLQSFPTGQPGYEGFDAFRLQALNRLELNNYDQSTWTLGLRYDLMSNVALKAEWQRFDFHSNSSGQITRNAQDTSSHAALTTLIIDVVF</sequence>
<dbReference type="Proteomes" id="UP000235116">
    <property type="component" value="Chromosome"/>
</dbReference>
<dbReference type="EMBL" id="CP022684">
    <property type="protein sequence ID" value="AUM12617.1"/>
    <property type="molecule type" value="Genomic_DNA"/>
</dbReference>